<dbReference type="PANTHER" id="PTHR47718:SF12">
    <property type="entry name" value="PROTEIN FAR1-RELATED SEQUENCE"/>
    <property type="match status" value="1"/>
</dbReference>
<reference evidence="2 3" key="1">
    <citation type="journal article" date="2017" name="Nat. Commun.">
        <title>Genome assembly with in vitro proximity ligation data and whole-genome triplication in lettuce.</title>
        <authorList>
            <person name="Reyes-Chin-Wo S."/>
            <person name="Wang Z."/>
            <person name="Yang X."/>
            <person name="Kozik A."/>
            <person name="Arikit S."/>
            <person name="Song C."/>
            <person name="Xia L."/>
            <person name="Froenicke L."/>
            <person name="Lavelle D.O."/>
            <person name="Truco M.J."/>
            <person name="Xia R."/>
            <person name="Zhu S."/>
            <person name="Xu C."/>
            <person name="Xu H."/>
            <person name="Xu X."/>
            <person name="Cox K."/>
            <person name="Korf I."/>
            <person name="Meyers B.C."/>
            <person name="Michelmore R.W."/>
        </authorList>
    </citation>
    <scope>NUCLEOTIDE SEQUENCE [LARGE SCALE GENOMIC DNA]</scope>
    <source>
        <strain evidence="3">cv. Salinas</strain>
        <tissue evidence="2">Seedlings</tissue>
    </source>
</reference>
<dbReference type="EMBL" id="NBSK02000009">
    <property type="protein sequence ID" value="KAJ0187546.1"/>
    <property type="molecule type" value="Genomic_DNA"/>
</dbReference>
<keyword evidence="3" id="KW-1185">Reference proteome</keyword>
<accession>A0A9R1UI04</accession>
<name>A0A9R1UI04_LACSA</name>
<protein>
    <recommendedName>
        <fullName evidence="1">MULE transposase domain-containing protein</fullName>
    </recommendedName>
</protein>
<dbReference type="Pfam" id="PF10551">
    <property type="entry name" value="MULE"/>
    <property type="match status" value="1"/>
</dbReference>
<evidence type="ECO:0000313" key="3">
    <source>
        <dbReference type="Proteomes" id="UP000235145"/>
    </source>
</evidence>
<comment type="caution">
    <text evidence="2">The sequence shown here is derived from an EMBL/GenBank/DDBJ whole genome shotgun (WGS) entry which is preliminary data.</text>
</comment>
<evidence type="ECO:0000313" key="2">
    <source>
        <dbReference type="EMBL" id="KAJ0187546.1"/>
    </source>
</evidence>
<dbReference type="AlphaFoldDB" id="A0A9R1UI04"/>
<gene>
    <name evidence="2" type="ORF">LSAT_V11C900505120</name>
</gene>
<dbReference type="InterPro" id="IPR018289">
    <property type="entry name" value="MULE_transposase_dom"/>
</dbReference>
<proteinExistence type="predicted"/>
<evidence type="ECO:0000259" key="1">
    <source>
        <dbReference type="Pfam" id="PF10551"/>
    </source>
</evidence>
<dbReference type="PANTHER" id="PTHR47718">
    <property type="entry name" value="OS01G0519700 PROTEIN"/>
    <property type="match status" value="1"/>
</dbReference>
<dbReference type="Proteomes" id="UP000235145">
    <property type="component" value="Unassembled WGS sequence"/>
</dbReference>
<sequence length="292" mass="34313">MVFVPFTGIDNHKKCVTFGAGLLSREDGSSYSWMLREFLKVFKKQPTLVLTDQDLALNKVVNEVFPMSSHRFCVWHITKNCQTRFIFLIHIVLSEYSSARIRTTNFRKRFHYIIWNSKLEPHDLDKAWQSCLYEFNKQVDERDVWVAETLGTCIFQGHANVWSYENYIINNTLTGSYLLIFLMTFEGVMEHQRRNQFVNDFNTATTVPRFITSSPYEPHASKVYTRKIFYQVQKEISDFENTCFQMSVTSYNGVNTIIVLEKQKNLSTMQPTSPVVDDKLEEYHYGFLTKDT</sequence>
<organism evidence="2 3">
    <name type="scientific">Lactuca sativa</name>
    <name type="common">Garden lettuce</name>
    <dbReference type="NCBI Taxonomy" id="4236"/>
    <lineage>
        <taxon>Eukaryota</taxon>
        <taxon>Viridiplantae</taxon>
        <taxon>Streptophyta</taxon>
        <taxon>Embryophyta</taxon>
        <taxon>Tracheophyta</taxon>
        <taxon>Spermatophyta</taxon>
        <taxon>Magnoliopsida</taxon>
        <taxon>eudicotyledons</taxon>
        <taxon>Gunneridae</taxon>
        <taxon>Pentapetalae</taxon>
        <taxon>asterids</taxon>
        <taxon>campanulids</taxon>
        <taxon>Asterales</taxon>
        <taxon>Asteraceae</taxon>
        <taxon>Cichorioideae</taxon>
        <taxon>Cichorieae</taxon>
        <taxon>Lactucinae</taxon>
        <taxon>Lactuca</taxon>
    </lineage>
</organism>
<feature type="domain" description="MULE transposase" evidence="1">
    <location>
        <begin position="1"/>
        <end position="80"/>
    </location>
</feature>